<dbReference type="EMBL" id="QOIP01000002">
    <property type="protein sequence ID" value="RLU26159.1"/>
    <property type="molecule type" value="Genomic_DNA"/>
</dbReference>
<dbReference type="PANTHER" id="PTHR23279:SF45">
    <property type="entry name" value="DEFECTIVE PROBOSCIS EXTENSION RESPONSE 12, ISOFORM C"/>
    <property type="match status" value="1"/>
</dbReference>
<evidence type="ECO:0000313" key="4">
    <source>
        <dbReference type="Proteomes" id="UP000279307"/>
    </source>
</evidence>
<dbReference type="GO" id="GO:0050808">
    <property type="term" value="P:synapse organization"/>
    <property type="evidence" value="ECO:0007669"/>
    <property type="project" value="TreeGrafter"/>
</dbReference>
<evidence type="ECO:0000256" key="1">
    <source>
        <dbReference type="SAM" id="Phobius"/>
    </source>
</evidence>
<organism evidence="3 4">
    <name type="scientific">Ooceraea biroi</name>
    <name type="common">Clonal raider ant</name>
    <name type="synonym">Cerapachys biroi</name>
    <dbReference type="NCBI Taxonomy" id="2015173"/>
    <lineage>
        <taxon>Eukaryota</taxon>
        <taxon>Metazoa</taxon>
        <taxon>Ecdysozoa</taxon>
        <taxon>Arthropoda</taxon>
        <taxon>Hexapoda</taxon>
        <taxon>Insecta</taxon>
        <taxon>Pterygota</taxon>
        <taxon>Neoptera</taxon>
        <taxon>Endopterygota</taxon>
        <taxon>Hymenoptera</taxon>
        <taxon>Apocrita</taxon>
        <taxon>Aculeata</taxon>
        <taxon>Formicoidea</taxon>
        <taxon>Formicidae</taxon>
        <taxon>Dorylinae</taxon>
        <taxon>Ooceraea</taxon>
    </lineage>
</organism>
<feature type="domain" description="Ig-like" evidence="2">
    <location>
        <begin position="49"/>
        <end position="158"/>
    </location>
</feature>
<keyword evidence="1" id="KW-0812">Transmembrane</keyword>
<dbReference type="Proteomes" id="UP000279307">
    <property type="component" value="Chromosome 2"/>
</dbReference>
<proteinExistence type="predicted"/>
<dbReference type="SUPFAM" id="SSF48726">
    <property type="entry name" value="Immunoglobulin"/>
    <property type="match status" value="2"/>
</dbReference>
<dbReference type="AlphaFoldDB" id="A0A3L8E1U2"/>
<gene>
    <name evidence="3" type="ORF">DMN91_002325</name>
</gene>
<dbReference type="PANTHER" id="PTHR23279">
    <property type="entry name" value="DEFECTIVE PROBOSCIS EXTENSION RESPONSE DPR -RELATED"/>
    <property type="match status" value="1"/>
</dbReference>
<evidence type="ECO:0000259" key="2">
    <source>
        <dbReference type="PROSITE" id="PS50835"/>
    </source>
</evidence>
<accession>A0A3L8E1U2</accession>
<dbReference type="SMART" id="SM00408">
    <property type="entry name" value="IGc2"/>
    <property type="match status" value="2"/>
</dbReference>
<dbReference type="InterPro" id="IPR013106">
    <property type="entry name" value="Ig_V-set"/>
</dbReference>
<name>A0A3L8E1U2_OOCBI</name>
<evidence type="ECO:0000313" key="3">
    <source>
        <dbReference type="EMBL" id="RLU26159.1"/>
    </source>
</evidence>
<comment type="caution">
    <text evidence="3">The sequence shown here is derived from an EMBL/GenBank/DDBJ whole genome shotgun (WGS) entry which is preliminary data.</text>
</comment>
<dbReference type="FunFam" id="2.60.40.10:FF:001291">
    <property type="entry name" value="Uncharacterized protein, isoform B"/>
    <property type="match status" value="1"/>
</dbReference>
<dbReference type="FunFam" id="2.60.40.10:FF:001061">
    <property type="entry name" value="Uncharacterized protein, isoform C"/>
    <property type="match status" value="1"/>
</dbReference>
<dbReference type="OrthoDB" id="10031887at2759"/>
<dbReference type="InterPro" id="IPR013783">
    <property type="entry name" value="Ig-like_fold"/>
</dbReference>
<dbReference type="PROSITE" id="PS50835">
    <property type="entry name" value="IG_LIKE"/>
    <property type="match status" value="2"/>
</dbReference>
<dbReference type="InterPro" id="IPR003599">
    <property type="entry name" value="Ig_sub"/>
</dbReference>
<dbReference type="InterPro" id="IPR007110">
    <property type="entry name" value="Ig-like_dom"/>
</dbReference>
<reference evidence="3 4" key="1">
    <citation type="journal article" date="2018" name="Genome Res.">
        <title>The genomic architecture and molecular evolution of ant odorant receptors.</title>
        <authorList>
            <person name="McKenzie S.K."/>
            <person name="Kronauer D.J.C."/>
        </authorList>
    </citation>
    <scope>NUCLEOTIDE SEQUENCE [LARGE SCALE GENOMIC DNA]</scope>
    <source>
        <strain evidence="3">Clonal line C1</strain>
    </source>
</reference>
<keyword evidence="1" id="KW-1133">Transmembrane helix</keyword>
<keyword evidence="1" id="KW-0472">Membrane</keyword>
<dbReference type="Gene3D" id="2.60.40.10">
    <property type="entry name" value="Immunoglobulins"/>
    <property type="match status" value="2"/>
</dbReference>
<dbReference type="GO" id="GO:0032589">
    <property type="term" value="C:neuron projection membrane"/>
    <property type="evidence" value="ECO:0007669"/>
    <property type="project" value="TreeGrafter"/>
</dbReference>
<dbReference type="Pfam" id="PF07686">
    <property type="entry name" value="V-set"/>
    <property type="match status" value="1"/>
</dbReference>
<feature type="transmembrane region" description="Helical" evidence="1">
    <location>
        <begin position="6"/>
        <end position="23"/>
    </location>
</feature>
<dbReference type="InterPro" id="IPR036179">
    <property type="entry name" value="Ig-like_dom_sf"/>
</dbReference>
<dbReference type="Pfam" id="PF13927">
    <property type="entry name" value="Ig_3"/>
    <property type="match status" value="1"/>
</dbReference>
<feature type="domain" description="Ig-like" evidence="2">
    <location>
        <begin position="162"/>
        <end position="253"/>
    </location>
</feature>
<dbReference type="InterPro" id="IPR003598">
    <property type="entry name" value="Ig_sub2"/>
</dbReference>
<sequence>MRDRLSWYMVFLILPTILLARSLDKDRRVPYNIPSDWRALWFSNLDELQRVNDANDNNTVSNVTVQLGGTAFLHCKVRNLAERTVSDAEISWIRRRDFHVLTSSMFTYTNDERFQVLHPEGSDDWTLQIKYVQERDNGTYECQVSRSTGILSHFVNLNIVIPEAFILGSDEHHVDVGSIINLVCIIEKSPTPPQYVFWYHNNRMINYDTTRGSVTVQTDPGPTQSRLTIRQAVESDTGNYTCSASNTKPASIFVFVTEGKVSHVPQMESGLSGGDKMAAIQRRKTSAAWRNLPGVLVPVLLIAAGVGLAR</sequence>
<dbReference type="SMART" id="SM00409">
    <property type="entry name" value="IG"/>
    <property type="match status" value="2"/>
</dbReference>
<dbReference type="InterPro" id="IPR037448">
    <property type="entry name" value="Zig-8"/>
</dbReference>
<feature type="transmembrane region" description="Helical" evidence="1">
    <location>
        <begin position="292"/>
        <end position="309"/>
    </location>
</feature>
<dbReference type="CDD" id="cd00096">
    <property type="entry name" value="Ig"/>
    <property type="match status" value="1"/>
</dbReference>
<protein>
    <recommendedName>
        <fullName evidence="2">Ig-like domain-containing protein</fullName>
    </recommendedName>
</protein>